<feature type="region of interest" description="Disordered" evidence="1">
    <location>
        <begin position="357"/>
        <end position="386"/>
    </location>
</feature>
<dbReference type="PANTHER" id="PTHR41878:SF1">
    <property type="entry name" value="TNPR PROTEIN"/>
    <property type="match status" value="1"/>
</dbReference>
<dbReference type="InterPro" id="IPR012912">
    <property type="entry name" value="Plasmid_pRiA4b_Orf3-like"/>
</dbReference>
<gene>
    <name evidence="3" type="ORF">BDY21DRAFT_372067</name>
</gene>
<feature type="compositionally biased region" description="Basic residues" evidence="1">
    <location>
        <begin position="182"/>
        <end position="195"/>
    </location>
</feature>
<evidence type="ECO:0000256" key="1">
    <source>
        <dbReference type="SAM" id="MobiDB-lite"/>
    </source>
</evidence>
<feature type="compositionally biased region" description="Polar residues" evidence="1">
    <location>
        <begin position="102"/>
        <end position="117"/>
    </location>
</feature>
<feature type="region of interest" description="Disordered" evidence="1">
    <location>
        <begin position="17"/>
        <end position="211"/>
    </location>
</feature>
<evidence type="ECO:0000313" key="3">
    <source>
        <dbReference type="EMBL" id="KAF2457285.1"/>
    </source>
</evidence>
<dbReference type="InterPro" id="IPR024047">
    <property type="entry name" value="MM3350-like_sf"/>
</dbReference>
<evidence type="ECO:0000313" key="4">
    <source>
        <dbReference type="Proteomes" id="UP000799766"/>
    </source>
</evidence>
<organism evidence="3 4">
    <name type="scientific">Lineolata rhizophorae</name>
    <dbReference type="NCBI Taxonomy" id="578093"/>
    <lineage>
        <taxon>Eukaryota</taxon>
        <taxon>Fungi</taxon>
        <taxon>Dikarya</taxon>
        <taxon>Ascomycota</taxon>
        <taxon>Pezizomycotina</taxon>
        <taxon>Dothideomycetes</taxon>
        <taxon>Dothideomycetes incertae sedis</taxon>
        <taxon>Lineolatales</taxon>
        <taxon>Lineolataceae</taxon>
        <taxon>Lineolata</taxon>
    </lineage>
</organism>
<feature type="compositionally biased region" description="Pro residues" evidence="1">
    <location>
        <begin position="366"/>
        <end position="378"/>
    </location>
</feature>
<dbReference type="OrthoDB" id="245563at2759"/>
<feature type="compositionally biased region" description="Low complexity" evidence="1">
    <location>
        <begin position="73"/>
        <end position="88"/>
    </location>
</feature>
<sequence length="546" mass="57830">MDTILEERHRRLLYPISESSTLSNLLSPARNTSRSSSPSHSSPASSPPLTTSHRAPPNTSDRPDGLKTPPRVSLSSAATKATSSGNTTDYSDVDSRDWASQPAGSDISSTAARSSGSGMFLTPPDARAKRAAGQRQGHEARDREKGWRAAPSGVFSPAAVACKPRREHKQHGQQSKPDRQIKHQRQRSPRQKPQGRPRSAPSHAPRELGRPAEPNYILQVTLFDTHDPTITRVLSVPAAFSVLDLHRAIQVAMGWTASHLAKFEVVDGVPEGGQRARVGRLDELRLGWGEGAKAAMRAAARRVYLEVRVDELGGLEESGDGDGGADREGANAAAAAAAGCGCDCDCPCRRKGARSQRAHSKSAASPPSPPPGFPPVKPAHPVRSARDTPMPELFAALAVAEADDGNDAPSRALEYTYDFADSWQHGVTVLGRSLPLAASSLLSSSSDSFPAATATASTPHAVCVAGEGHPAAEDVGGPAAWEKGLKEAYKTARPNKEQGMRRGWFENSCANGDAEGLGEGRVWVWDRVGVNGRLRGLPSCGAGERG</sequence>
<feature type="compositionally biased region" description="Low complexity" evidence="1">
    <location>
        <begin position="26"/>
        <end position="53"/>
    </location>
</feature>
<accession>A0A6A6NZV1</accession>
<dbReference type="Gene3D" id="3.10.290.30">
    <property type="entry name" value="MM3350-like"/>
    <property type="match status" value="1"/>
</dbReference>
<dbReference type="SUPFAM" id="SSF159941">
    <property type="entry name" value="MM3350-like"/>
    <property type="match status" value="2"/>
</dbReference>
<feature type="domain" description="Plasmid pRiA4b Orf3-like" evidence="2">
    <location>
        <begin position="216"/>
        <end position="269"/>
    </location>
</feature>
<keyword evidence="4" id="KW-1185">Reference proteome</keyword>
<dbReference type="EMBL" id="MU001681">
    <property type="protein sequence ID" value="KAF2457285.1"/>
    <property type="molecule type" value="Genomic_DNA"/>
</dbReference>
<evidence type="ECO:0000259" key="2">
    <source>
        <dbReference type="Pfam" id="PF07929"/>
    </source>
</evidence>
<feature type="compositionally biased region" description="Basic and acidic residues" evidence="1">
    <location>
        <begin position="136"/>
        <end position="147"/>
    </location>
</feature>
<name>A0A6A6NZV1_9PEZI</name>
<dbReference type="Proteomes" id="UP000799766">
    <property type="component" value="Unassembled WGS sequence"/>
</dbReference>
<dbReference type="AlphaFoldDB" id="A0A6A6NZV1"/>
<protein>
    <recommendedName>
        <fullName evidence="2">Plasmid pRiA4b Orf3-like domain-containing protein</fullName>
    </recommendedName>
</protein>
<dbReference type="PANTHER" id="PTHR41878">
    <property type="entry name" value="LEXA REPRESSOR-RELATED"/>
    <property type="match status" value="1"/>
</dbReference>
<reference evidence="3" key="1">
    <citation type="journal article" date="2020" name="Stud. Mycol.">
        <title>101 Dothideomycetes genomes: a test case for predicting lifestyles and emergence of pathogens.</title>
        <authorList>
            <person name="Haridas S."/>
            <person name="Albert R."/>
            <person name="Binder M."/>
            <person name="Bloem J."/>
            <person name="Labutti K."/>
            <person name="Salamov A."/>
            <person name="Andreopoulos B."/>
            <person name="Baker S."/>
            <person name="Barry K."/>
            <person name="Bills G."/>
            <person name="Bluhm B."/>
            <person name="Cannon C."/>
            <person name="Castanera R."/>
            <person name="Culley D."/>
            <person name="Daum C."/>
            <person name="Ezra D."/>
            <person name="Gonzalez J."/>
            <person name="Henrissat B."/>
            <person name="Kuo A."/>
            <person name="Liang C."/>
            <person name="Lipzen A."/>
            <person name="Lutzoni F."/>
            <person name="Magnuson J."/>
            <person name="Mondo S."/>
            <person name="Nolan M."/>
            <person name="Ohm R."/>
            <person name="Pangilinan J."/>
            <person name="Park H.-J."/>
            <person name="Ramirez L."/>
            <person name="Alfaro M."/>
            <person name="Sun H."/>
            <person name="Tritt A."/>
            <person name="Yoshinaga Y."/>
            <person name="Zwiers L.-H."/>
            <person name="Turgeon B."/>
            <person name="Goodwin S."/>
            <person name="Spatafora J."/>
            <person name="Crous P."/>
            <person name="Grigoriev I."/>
        </authorList>
    </citation>
    <scope>NUCLEOTIDE SEQUENCE</scope>
    <source>
        <strain evidence="3">ATCC 16933</strain>
    </source>
</reference>
<proteinExistence type="predicted"/>
<dbReference type="Pfam" id="PF07929">
    <property type="entry name" value="PRiA4_ORF3"/>
    <property type="match status" value="1"/>
</dbReference>